<proteinExistence type="predicted"/>
<reference evidence="1" key="1">
    <citation type="submission" date="2021-05" db="EMBL/GenBank/DDBJ databases">
        <authorList>
            <person name="Pan Q."/>
            <person name="Jouanno E."/>
            <person name="Zahm M."/>
            <person name="Klopp C."/>
            <person name="Cabau C."/>
            <person name="Louis A."/>
            <person name="Berthelot C."/>
            <person name="Parey E."/>
            <person name="Roest Crollius H."/>
            <person name="Montfort J."/>
            <person name="Robinson-Rechavi M."/>
            <person name="Bouchez O."/>
            <person name="Lampietro C."/>
            <person name="Lopez Roques C."/>
            <person name="Donnadieu C."/>
            <person name="Postlethwait J."/>
            <person name="Bobe J."/>
            <person name="Dillon D."/>
            <person name="Chandos A."/>
            <person name="von Hippel F."/>
            <person name="Guiguen Y."/>
        </authorList>
    </citation>
    <scope>NUCLEOTIDE SEQUENCE</scope>
    <source>
        <strain evidence="1">YG-Jan2019</strain>
    </source>
</reference>
<name>A0ACC2GLL6_DALPE</name>
<evidence type="ECO:0000313" key="1">
    <source>
        <dbReference type="EMBL" id="KAJ8004634.1"/>
    </source>
</evidence>
<organism evidence="1 2">
    <name type="scientific">Dallia pectoralis</name>
    <name type="common">Alaska blackfish</name>
    <dbReference type="NCBI Taxonomy" id="75939"/>
    <lineage>
        <taxon>Eukaryota</taxon>
        <taxon>Metazoa</taxon>
        <taxon>Chordata</taxon>
        <taxon>Craniata</taxon>
        <taxon>Vertebrata</taxon>
        <taxon>Euteleostomi</taxon>
        <taxon>Actinopterygii</taxon>
        <taxon>Neopterygii</taxon>
        <taxon>Teleostei</taxon>
        <taxon>Protacanthopterygii</taxon>
        <taxon>Esociformes</taxon>
        <taxon>Umbridae</taxon>
        <taxon>Dallia</taxon>
    </lineage>
</organism>
<keyword evidence="2" id="KW-1185">Reference proteome</keyword>
<comment type="caution">
    <text evidence="1">The sequence shown here is derived from an EMBL/GenBank/DDBJ whole genome shotgun (WGS) entry which is preliminary data.</text>
</comment>
<accession>A0ACC2GLL6</accession>
<dbReference type="EMBL" id="CM055738">
    <property type="protein sequence ID" value="KAJ8004634.1"/>
    <property type="molecule type" value="Genomic_DNA"/>
</dbReference>
<protein>
    <submittedName>
        <fullName evidence="1">Uncharacterized protein</fullName>
    </submittedName>
</protein>
<gene>
    <name evidence="1" type="ORF">DPEC_G00138360</name>
</gene>
<sequence length="123" mass="13214">MARSANSLGCCGARWPLGMIKVPCRGGREGMNISPADSFHWCPAGALQRLALLSTRPEPRHTPPPHDTQHPATIIHLSPSSTATRGCAFLTGPGPAGSKVVSHSQHMFRARGIPRQQLCLHHD</sequence>
<dbReference type="Proteomes" id="UP001157502">
    <property type="component" value="Chromosome 11"/>
</dbReference>
<evidence type="ECO:0000313" key="2">
    <source>
        <dbReference type="Proteomes" id="UP001157502"/>
    </source>
</evidence>